<dbReference type="InterPro" id="IPR000212">
    <property type="entry name" value="DNA_helicase_UvrD/REP"/>
</dbReference>
<dbReference type="PANTHER" id="PTHR11070:SF30">
    <property type="entry name" value="F-BOX DNA HELICASE 1"/>
    <property type="match status" value="1"/>
</dbReference>
<dbReference type="Pfam" id="PF13361">
    <property type="entry name" value="UvrD_C"/>
    <property type="match status" value="1"/>
</dbReference>
<keyword evidence="4 10" id="KW-0347">Helicase</keyword>
<comment type="catalytic activity">
    <reaction evidence="9">
        <text>ATP + H2O = ADP + phosphate + H(+)</text>
        <dbReference type="Rhea" id="RHEA:13065"/>
        <dbReference type="ChEBI" id="CHEBI:15377"/>
        <dbReference type="ChEBI" id="CHEBI:15378"/>
        <dbReference type="ChEBI" id="CHEBI:30616"/>
        <dbReference type="ChEBI" id="CHEBI:43474"/>
        <dbReference type="ChEBI" id="CHEBI:456216"/>
        <dbReference type="EC" id="5.6.2.4"/>
    </reaction>
</comment>
<dbReference type="Pfam" id="PF00580">
    <property type="entry name" value="UvrD-helicase"/>
    <property type="match status" value="1"/>
</dbReference>
<evidence type="ECO:0000256" key="3">
    <source>
        <dbReference type="ARBA" id="ARBA00022801"/>
    </source>
</evidence>
<evidence type="ECO:0000313" key="14">
    <source>
        <dbReference type="Proteomes" id="UP000198647"/>
    </source>
</evidence>
<feature type="binding site" evidence="10">
    <location>
        <begin position="529"/>
        <end position="536"/>
    </location>
    <ligand>
        <name>ATP</name>
        <dbReference type="ChEBI" id="CHEBI:30616"/>
    </ligand>
</feature>
<evidence type="ECO:0000256" key="5">
    <source>
        <dbReference type="ARBA" id="ARBA00022840"/>
    </source>
</evidence>
<comment type="similarity">
    <text evidence="1">Belongs to the helicase family. UvrD subfamily.</text>
</comment>
<evidence type="ECO:0000256" key="1">
    <source>
        <dbReference type="ARBA" id="ARBA00009922"/>
    </source>
</evidence>
<evidence type="ECO:0000313" key="13">
    <source>
        <dbReference type="EMBL" id="SDX73224.1"/>
    </source>
</evidence>
<keyword evidence="2 10" id="KW-0547">Nucleotide-binding</keyword>
<dbReference type="InterPro" id="IPR027417">
    <property type="entry name" value="P-loop_NTPase"/>
</dbReference>
<gene>
    <name evidence="13" type="ORF">SAMN04488081_1231</name>
</gene>
<dbReference type="InterPro" id="IPR014017">
    <property type="entry name" value="DNA_helicase_UvrD-like_C"/>
</dbReference>
<dbReference type="SUPFAM" id="SSF52540">
    <property type="entry name" value="P-loop containing nucleoside triphosphate hydrolases"/>
    <property type="match status" value="1"/>
</dbReference>
<organism evidence="13 14">
    <name type="scientific">Salimicrobium album</name>
    <dbReference type="NCBI Taxonomy" id="50717"/>
    <lineage>
        <taxon>Bacteria</taxon>
        <taxon>Bacillati</taxon>
        <taxon>Bacillota</taxon>
        <taxon>Bacilli</taxon>
        <taxon>Bacillales</taxon>
        <taxon>Bacillaceae</taxon>
        <taxon>Salimicrobium</taxon>
    </lineage>
</organism>
<proteinExistence type="inferred from homology"/>
<evidence type="ECO:0000256" key="6">
    <source>
        <dbReference type="ARBA" id="ARBA00023235"/>
    </source>
</evidence>
<keyword evidence="5 10" id="KW-0067">ATP-binding</keyword>
<dbReference type="PANTHER" id="PTHR11070">
    <property type="entry name" value="UVRD / RECB / PCRA DNA HELICASE FAMILY MEMBER"/>
    <property type="match status" value="1"/>
</dbReference>
<evidence type="ECO:0000259" key="11">
    <source>
        <dbReference type="PROSITE" id="PS51198"/>
    </source>
</evidence>
<evidence type="ECO:0000256" key="8">
    <source>
        <dbReference type="ARBA" id="ARBA00034808"/>
    </source>
</evidence>
<feature type="domain" description="UvrD-like helicase ATP-binding" evidence="11">
    <location>
        <begin position="508"/>
        <end position="830"/>
    </location>
</feature>
<dbReference type="PROSITE" id="PS51217">
    <property type="entry name" value="UVRD_HELICASE_CTER"/>
    <property type="match status" value="1"/>
</dbReference>
<reference evidence="13 14" key="1">
    <citation type="submission" date="2016-10" db="EMBL/GenBank/DDBJ databases">
        <authorList>
            <person name="Varghese N."/>
            <person name="Submissions S."/>
        </authorList>
    </citation>
    <scope>NUCLEOTIDE SEQUENCE [LARGE SCALE GENOMIC DNA]</scope>
    <source>
        <strain evidence="13 14">DSM 20748</strain>
    </source>
</reference>
<name>A0A1H3E5M5_9BACI</name>
<comment type="caution">
    <text evidence="13">The sequence shown here is derived from an EMBL/GenBank/DDBJ whole genome shotgun (WGS) entry which is preliminary data.</text>
</comment>
<protein>
    <recommendedName>
        <fullName evidence="8">DNA 3'-5' helicase</fullName>
        <ecNumber evidence="8">5.6.2.4</ecNumber>
    </recommendedName>
</protein>
<dbReference type="GO" id="GO:0004386">
    <property type="term" value="F:helicase activity"/>
    <property type="evidence" value="ECO:0007669"/>
    <property type="project" value="UniProtKB-KW"/>
</dbReference>
<accession>A0A1H3E5M5</accession>
<feature type="domain" description="UvrD-like helicase C-terminal" evidence="12">
    <location>
        <begin position="847"/>
        <end position="1113"/>
    </location>
</feature>
<keyword evidence="3 10" id="KW-0378">Hydrolase</keyword>
<dbReference type="Gene3D" id="1.10.10.160">
    <property type="match status" value="1"/>
</dbReference>
<evidence type="ECO:0000256" key="4">
    <source>
        <dbReference type="ARBA" id="ARBA00022806"/>
    </source>
</evidence>
<dbReference type="Gene3D" id="3.40.50.300">
    <property type="entry name" value="P-loop containing nucleotide triphosphate hydrolases"/>
    <property type="match status" value="2"/>
</dbReference>
<evidence type="ECO:0000256" key="9">
    <source>
        <dbReference type="ARBA" id="ARBA00048988"/>
    </source>
</evidence>
<comment type="catalytic activity">
    <reaction evidence="7">
        <text>Couples ATP hydrolysis with the unwinding of duplex DNA by translocating in the 3'-5' direction.</text>
        <dbReference type="EC" id="5.6.2.4"/>
    </reaction>
</comment>
<keyword evidence="14" id="KW-1185">Reference proteome</keyword>
<dbReference type="PROSITE" id="PS51198">
    <property type="entry name" value="UVRD_HELICASE_ATP_BIND"/>
    <property type="match status" value="1"/>
</dbReference>
<evidence type="ECO:0000259" key="12">
    <source>
        <dbReference type="PROSITE" id="PS51217"/>
    </source>
</evidence>
<evidence type="ECO:0000256" key="10">
    <source>
        <dbReference type="PROSITE-ProRule" id="PRU00560"/>
    </source>
</evidence>
<dbReference type="InterPro" id="IPR014016">
    <property type="entry name" value="UvrD-like_ATP-bd"/>
</dbReference>
<dbReference type="Gene3D" id="1.10.486.10">
    <property type="entry name" value="PCRA, domain 4"/>
    <property type="match status" value="1"/>
</dbReference>
<dbReference type="EMBL" id="FNOS01000002">
    <property type="protein sequence ID" value="SDX73224.1"/>
    <property type="molecule type" value="Genomic_DNA"/>
</dbReference>
<dbReference type="Proteomes" id="UP000198647">
    <property type="component" value="Unassembled WGS sequence"/>
</dbReference>
<keyword evidence="6" id="KW-0413">Isomerase</keyword>
<evidence type="ECO:0000256" key="2">
    <source>
        <dbReference type="ARBA" id="ARBA00022741"/>
    </source>
</evidence>
<dbReference type="InterPro" id="IPR013986">
    <property type="entry name" value="DExx_box_DNA_helicase_dom_sf"/>
</dbReference>
<sequence length="1223" mass="144072">MKSNFEDDINVEAEVSKFIDKYLYPYIGEDFVRVHDFERQMKGIDVSLQNDKKTMLIDDKCAFYYANKNLRTFTFELSSLVRGSARLGWLLNKDLSTTHYNIMWLSTKNKSIDNKKIRFEDILEVEAMIIPKDRLWEYLDALGYNQQVLYDLNREFRDSGAVRKRMTPHMEMIMSKNKAERPINIKIDKSELTKLSDLHVKVSEKEILNLHTNSIMETIDERMVEPSGYKAERKVWNAIQNYARNRDCHTFMHFPLHKKGFKGFKEIDILTVDREHGLSVIEVKGISIEQIETIHGGEWHFNAGFYTDKANPFKQAVTQLDFLSNELEDEQLLFRRFSKRAVIALPYITRKEWKNRGFHKKINIPPVLFKDDLENSKGIERIHEYFVFKADQPLSDKQWRRMKQYFDLESNFSIAIPERYSLLYVFPDKLSFEDRKEEICEELSHGVKVFVLTYFELDQEWELSLCEFINSYQLQCFTSEGECPLDYVLEIEDGESALPPFISEHFRMFNLGQFDIVHAPHNEKLMVTAGAGTGKTHVMIDRIMFLLTKGVSLEDIIMITFTNESTKEMKKRLQSKLTTLSKITGRVKFGLYAEAIKDVEIKTIHSFSKDILTTLAHEIGYGKNVKVRSFVHEKKRVIRELINQHYRLNPNASYMSKLEHYKLETILLKFWDEVEKKGLSKKEMQCLSWGNAIDESYDSMNSLFEYVIGHCENRLDEVKKVENAVSTNDLIRKLKEFSNDGIKMKQLTHDKYLFMDEFQDSDNVQIDLVASLSKFLDYKIFVVGDIKQSIYRFRGADYKSFDLLDKKVKGTGEQESAFLHRKLNQNYRTASTILERLHQLFVVWGEKGWLTYSDELEGMNKRQKTNSEFKFYSANHEQAKRGTVEAVRYSMRLVKNLPEKKNKKISIIVRTNKQAKQVKQWFDSTGISTSQNLDGTFYTSQAVKDFKSLLDGLMFPGDAKHVLNTLQSPYFRYAIPYKLLLQFNGRDEEILAFIHSKIGDDFNKYFNQLKTLPVMAVIQKIISEKSLFRYLREYYNDKFSSQKELDEFLMKYKKNLFHLMNIIQLQFDMMNATLYNIYEWITLQMRTNRTENEPMVKTSEQTVDITTVHRSKGLEYHTVIIPKTNNSFDFKMTAFHIEENEDNHDLNRKAAWFIKDLKTQNSYYDELSKEDREEAYKEETRLLYVAMTRVKERLVVFTPHRSAKNTWAEIIEETGVEVIPYDS</sequence>
<dbReference type="RefSeq" id="WP_093106306.1">
    <property type="nucleotide sequence ID" value="NZ_FNOS01000002.1"/>
</dbReference>
<evidence type="ECO:0000256" key="7">
    <source>
        <dbReference type="ARBA" id="ARBA00034617"/>
    </source>
</evidence>
<dbReference type="EC" id="5.6.2.4" evidence="8"/>